<comment type="caution">
    <text evidence="2">The sequence shown here is derived from an EMBL/GenBank/DDBJ whole genome shotgun (WGS) entry which is preliminary data.</text>
</comment>
<keyword evidence="1" id="KW-0812">Transmembrane</keyword>
<dbReference type="AlphaFoldDB" id="A0A934I3T8"/>
<keyword evidence="1" id="KW-0472">Membrane</keyword>
<gene>
    <name evidence="2" type="ORF">I6U51_22840</name>
</gene>
<evidence type="ECO:0000313" key="2">
    <source>
        <dbReference type="EMBL" id="MBI6875515.1"/>
    </source>
</evidence>
<keyword evidence="3" id="KW-1185">Reference proteome</keyword>
<accession>A0A934I3T8</accession>
<dbReference type="Proteomes" id="UP000622687">
    <property type="component" value="Unassembled WGS sequence"/>
</dbReference>
<reference evidence="2" key="1">
    <citation type="submission" date="2020-12" db="EMBL/GenBank/DDBJ databases">
        <title>Clostridium thailandense sp. nov., a novel acetogenic bacterium isolated from peat land soil in Thailand.</title>
        <authorList>
            <person name="Chaikitkaew S."/>
            <person name="Birkeland N.K."/>
        </authorList>
    </citation>
    <scope>NUCLEOTIDE SEQUENCE</scope>
    <source>
        <strain evidence="2">DSM 17425</strain>
    </source>
</reference>
<evidence type="ECO:0000313" key="3">
    <source>
        <dbReference type="Proteomes" id="UP000622687"/>
    </source>
</evidence>
<dbReference type="EMBL" id="JAEEGB010000045">
    <property type="protein sequence ID" value="MBI6875515.1"/>
    <property type="molecule type" value="Genomic_DNA"/>
</dbReference>
<protein>
    <submittedName>
        <fullName evidence="2">Uncharacterized protein</fullName>
    </submittedName>
</protein>
<organism evidence="2 3">
    <name type="scientific">Clostridium aciditolerans</name>
    <dbReference type="NCBI Taxonomy" id="339861"/>
    <lineage>
        <taxon>Bacteria</taxon>
        <taxon>Bacillati</taxon>
        <taxon>Bacillota</taxon>
        <taxon>Clostridia</taxon>
        <taxon>Eubacteriales</taxon>
        <taxon>Clostridiaceae</taxon>
        <taxon>Clostridium</taxon>
    </lineage>
</organism>
<sequence>MFFSIENSTSSNELIKLYSDIISFFQLIGFPTIDVAFQLIRLRKPLTTYFKIKKFG</sequence>
<dbReference type="RefSeq" id="WP_211144855.1">
    <property type="nucleotide sequence ID" value="NZ_JAEEGB010000045.1"/>
</dbReference>
<keyword evidence="1" id="KW-1133">Transmembrane helix</keyword>
<feature type="transmembrane region" description="Helical" evidence="1">
    <location>
        <begin position="21"/>
        <end position="40"/>
    </location>
</feature>
<proteinExistence type="predicted"/>
<name>A0A934I3T8_9CLOT</name>
<evidence type="ECO:0000256" key="1">
    <source>
        <dbReference type="SAM" id="Phobius"/>
    </source>
</evidence>